<feature type="domain" description="AB hydrolase-1" evidence="3">
    <location>
        <begin position="59"/>
        <end position="288"/>
    </location>
</feature>
<sequence length="352" mass="39233">MFDTFTFKYLFWRRPSPLTPLPTLPAGVERFFVDTPGGKIEVLYAKPASTPNNAPPKTPLFFVHGGMGGAWVWLEYLTHLSRHGIPCYAVSMRGHGNSWHPSYLRMVYLTTKHMLAQDVVAAINFVQQREGGKEVVYIGHSSGGGLGQYILTEKMVKVKGLVLAAAVPGFGSMGVYINWWKLDPFFNIRMIFHGWHPNSPLSHPALTKRVFFSDQFPADKLLAFQKQANRYESFLWPVGMMRSFANPANILSQITSYYSGSSNRQSILVLAGGGDKIMTPTVMEDLAGMYRKAYYSGTKIQGEVSEVSSLDGKDTIGQGVRLCFVPGAGHHLQNDVGWEIGAEKLMAFYYQL</sequence>
<dbReference type="GO" id="GO:0004623">
    <property type="term" value="F:phospholipase A2 activity"/>
    <property type="evidence" value="ECO:0007669"/>
    <property type="project" value="TreeGrafter"/>
</dbReference>
<evidence type="ECO:0000259" key="3">
    <source>
        <dbReference type="Pfam" id="PF00561"/>
    </source>
</evidence>
<reference evidence="4" key="2">
    <citation type="submission" date="2023-05" db="EMBL/GenBank/DDBJ databases">
        <authorList>
            <consortium name="Lawrence Berkeley National Laboratory"/>
            <person name="Steindorff A."/>
            <person name="Hensen N."/>
            <person name="Bonometti L."/>
            <person name="Westerberg I."/>
            <person name="Brannstrom I.O."/>
            <person name="Guillou S."/>
            <person name="Cros-Aarteil S."/>
            <person name="Calhoun S."/>
            <person name="Haridas S."/>
            <person name="Kuo A."/>
            <person name="Mondo S."/>
            <person name="Pangilinan J."/>
            <person name="Riley R."/>
            <person name="Labutti K."/>
            <person name="Andreopoulos B."/>
            <person name="Lipzen A."/>
            <person name="Chen C."/>
            <person name="Yanf M."/>
            <person name="Daum C."/>
            <person name="Ng V."/>
            <person name="Clum A."/>
            <person name="Ohm R."/>
            <person name="Martin F."/>
            <person name="Silar P."/>
            <person name="Natvig D."/>
            <person name="Lalanne C."/>
            <person name="Gautier V."/>
            <person name="Ament-Velasquez S.L."/>
            <person name="Kruys A."/>
            <person name="Hutchinson M.I."/>
            <person name="Powell A.J."/>
            <person name="Barry K."/>
            <person name="Miller A.N."/>
            <person name="Grigoriev I.V."/>
            <person name="Debuchy R."/>
            <person name="Gladieux P."/>
            <person name="Thoren M.H."/>
            <person name="Johannesson H."/>
        </authorList>
    </citation>
    <scope>NUCLEOTIDE SEQUENCE</scope>
    <source>
        <strain evidence="4">PSN309</strain>
    </source>
</reference>
<dbReference type="Proteomes" id="UP001302126">
    <property type="component" value="Unassembled WGS sequence"/>
</dbReference>
<keyword evidence="2" id="KW-0472">Membrane</keyword>
<comment type="similarity">
    <text evidence="1">Belongs to the peptidase S33 family. ABHD4/ABHD5 subfamily.</text>
</comment>
<dbReference type="GO" id="GO:0005743">
    <property type="term" value="C:mitochondrial inner membrane"/>
    <property type="evidence" value="ECO:0007669"/>
    <property type="project" value="TreeGrafter"/>
</dbReference>
<gene>
    <name evidence="4" type="ORF">QBC35DRAFT_490588</name>
</gene>
<evidence type="ECO:0000256" key="1">
    <source>
        <dbReference type="ARBA" id="ARBA00038097"/>
    </source>
</evidence>
<organism evidence="4 5">
    <name type="scientific">Podospora australis</name>
    <dbReference type="NCBI Taxonomy" id="1536484"/>
    <lineage>
        <taxon>Eukaryota</taxon>
        <taxon>Fungi</taxon>
        <taxon>Dikarya</taxon>
        <taxon>Ascomycota</taxon>
        <taxon>Pezizomycotina</taxon>
        <taxon>Sordariomycetes</taxon>
        <taxon>Sordariomycetidae</taxon>
        <taxon>Sordariales</taxon>
        <taxon>Podosporaceae</taxon>
        <taxon>Podospora</taxon>
    </lineage>
</organism>
<dbReference type="PANTHER" id="PTHR42886:SF29">
    <property type="entry name" value="PUMMELIG, ISOFORM A"/>
    <property type="match status" value="1"/>
</dbReference>
<dbReference type="Gene3D" id="3.40.50.1820">
    <property type="entry name" value="alpha/beta hydrolase"/>
    <property type="match status" value="1"/>
</dbReference>
<feature type="transmembrane region" description="Helical" evidence="2">
    <location>
        <begin position="161"/>
        <end position="180"/>
    </location>
</feature>
<keyword evidence="5" id="KW-1185">Reference proteome</keyword>
<dbReference type="GO" id="GO:0035965">
    <property type="term" value="P:cardiolipin acyl-chain remodeling"/>
    <property type="evidence" value="ECO:0007669"/>
    <property type="project" value="TreeGrafter"/>
</dbReference>
<evidence type="ECO:0000313" key="4">
    <source>
        <dbReference type="EMBL" id="KAK4190292.1"/>
    </source>
</evidence>
<reference evidence="4" key="1">
    <citation type="journal article" date="2023" name="Mol. Phylogenet. Evol.">
        <title>Genome-scale phylogeny and comparative genomics of the fungal order Sordariales.</title>
        <authorList>
            <person name="Hensen N."/>
            <person name="Bonometti L."/>
            <person name="Westerberg I."/>
            <person name="Brannstrom I.O."/>
            <person name="Guillou S."/>
            <person name="Cros-Aarteil S."/>
            <person name="Calhoun S."/>
            <person name="Haridas S."/>
            <person name="Kuo A."/>
            <person name="Mondo S."/>
            <person name="Pangilinan J."/>
            <person name="Riley R."/>
            <person name="LaButti K."/>
            <person name="Andreopoulos B."/>
            <person name="Lipzen A."/>
            <person name="Chen C."/>
            <person name="Yan M."/>
            <person name="Daum C."/>
            <person name="Ng V."/>
            <person name="Clum A."/>
            <person name="Steindorff A."/>
            <person name="Ohm R.A."/>
            <person name="Martin F."/>
            <person name="Silar P."/>
            <person name="Natvig D.O."/>
            <person name="Lalanne C."/>
            <person name="Gautier V."/>
            <person name="Ament-Velasquez S.L."/>
            <person name="Kruys A."/>
            <person name="Hutchinson M.I."/>
            <person name="Powell A.J."/>
            <person name="Barry K."/>
            <person name="Miller A.N."/>
            <person name="Grigoriev I.V."/>
            <person name="Debuchy R."/>
            <person name="Gladieux P."/>
            <person name="Hiltunen Thoren M."/>
            <person name="Johannesson H."/>
        </authorList>
    </citation>
    <scope>NUCLEOTIDE SEQUENCE</scope>
    <source>
        <strain evidence="4">PSN309</strain>
    </source>
</reference>
<dbReference type="GO" id="GO:0055088">
    <property type="term" value="P:lipid homeostasis"/>
    <property type="evidence" value="ECO:0007669"/>
    <property type="project" value="TreeGrafter"/>
</dbReference>
<dbReference type="GO" id="GO:0006654">
    <property type="term" value="P:phosphatidic acid biosynthetic process"/>
    <property type="evidence" value="ECO:0007669"/>
    <property type="project" value="TreeGrafter"/>
</dbReference>
<protein>
    <submittedName>
        <fullName evidence="4">Abhydrolase domain-containing protein</fullName>
    </submittedName>
</protein>
<dbReference type="PANTHER" id="PTHR42886">
    <property type="entry name" value="RE40534P-RELATED"/>
    <property type="match status" value="1"/>
</dbReference>
<accession>A0AAN6X1B9</accession>
<dbReference type="SUPFAM" id="SSF53474">
    <property type="entry name" value="alpha/beta-Hydrolases"/>
    <property type="match status" value="1"/>
</dbReference>
<keyword evidence="2" id="KW-1133">Transmembrane helix</keyword>
<dbReference type="GO" id="GO:0042171">
    <property type="term" value="F:lysophosphatidic acid acyltransferase activity"/>
    <property type="evidence" value="ECO:0007669"/>
    <property type="project" value="TreeGrafter"/>
</dbReference>
<keyword evidence="2" id="KW-0812">Transmembrane</keyword>
<dbReference type="Pfam" id="PF00561">
    <property type="entry name" value="Abhydrolase_1"/>
    <property type="match status" value="1"/>
</dbReference>
<dbReference type="InterPro" id="IPR029058">
    <property type="entry name" value="AB_hydrolase_fold"/>
</dbReference>
<dbReference type="EMBL" id="MU864367">
    <property type="protein sequence ID" value="KAK4190292.1"/>
    <property type="molecule type" value="Genomic_DNA"/>
</dbReference>
<proteinExistence type="inferred from homology"/>
<dbReference type="InterPro" id="IPR000073">
    <property type="entry name" value="AB_hydrolase_1"/>
</dbReference>
<comment type="caution">
    <text evidence="4">The sequence shown here is derived from an EMBL/GenBank/DDBJ whole genome shotgun (WGS) entry which is preliminary data.</text>
</comment>
<name>A0AAN6X1B9_9PEZI</name>
<evidence type="ECO:0000313" key="5">
    <source>
        <dbReference type="Proteomes" id="UP001302126"/>
    </source>
</evidence>
<dbReference type="AlphaFoldDB" id="A0AAN6X1B9"/>
<evidence type="ECO:0000256" key="2">
    <source>
        <dbReference type="SAM" id="Phobius"/>
    </source>
</evidence>